<evidence type="ECO:0000313" key="2">
    <source>
        <dbReference type="Proteomes" id="UP001239111"/>
    </source>
</evidence>
<name>A0ACC2NT21_9HYME</name>
<reference evidence="1" key="1">
    <citation type="submission" date="2023-04" db="EMBL/GenBank/DDBJ databases">
        <title>A chromosome-level genome assembly of the parasitoid wasp Eretmocerus hayati.</title>
        <authorList>
            <person name="Zhong Y."/>
            <person name="Liu S."/>
            <person name="Liu Y."/>
        </authorList>
    </citation>
    <scope>NUCLEOTIDE SEQUENCE</scope>
    <source>
        <strain evidence="1">ZJU_SS_LIU_2023</strain>
    </source>
</reference>
<dbReference type="EMBL" id="CM056743">
    <property type="protein sequence ID" value="KAJ8673751.1"/>
    <property type="molecule type" value="Genomic_DNA"/>
</dbReference>
<accession>A0ACC2NT21</accession>
<evidence type="ECO:0000313" key="1">
    <source>
        <dbReference type="EMBL" id="KAJ8673751.1"/>
    </source>
</evidence>
<protein>
    <submittedName>
        <fullName evidence="1">Uncharacterized protein</fullName>
    </submittedName>
</protein>
<comment type="caution">
    <text evidence="1">The sequence shown here is derived from an EMBL/GenBank/DDBJ whole genome shotgun (WGS) entry which is preliminary data.</text>
</comment>
<sequence>MGVEAKLHQVIVPRERPAAAKPKHRASKQRLSKREDASDQSGGGGCDGVRWSSRGCERSCVRESLLLHREARFGWVVGCDLDLTESLSSVERGDEIFGHSLECQSRAQPWCQRYASVRLNLLYISSLAHCIVQIEIRCSDVE</sequence>
<organism evidence="1 2">
    <name type="scientific">Eretmocerus hayati</name>
    <dbReference type="NCBI Taxonomy" id="131215"/>
    <lineage>
        <taxon>Eukaryota</taxon>
        <taxon>Metazoa</taxon>
        <taxon>Ecdysozoa</taxon>
        <taxon>Arthropoda</taxon>
        <taxon>Hexapoda</taxon>
        <taxon>Insecta</taxon>
        <taxon>Pterygota</taxon>
        <taxon>Neoptera</taxon>
        <taxon>Endopterygota</taxon>
        <taxon>Hymenoptera</taxon>
        <taxon>Apocrita</taxon>
        <taxon>Proctotrupomorpha</taxon>
        <taxon>Chalcidoidea</taxon>
        <taxon>Aphelinidae</taxon>
        <taxon>Aphelininae</taxon>
        <taxon>Eretmocerus</taxon>
    </lineage>
</organism>
<keyword evidence="2" id="KW-1185">Reference proteome</keyword>
<dbReference type="Proteomes" id="UP001239111">
    <property type="component" value="Chromosome 3"/>
</dbReference>
<proteinExistence type="predicted"/>
<gene>
    <name evidence="1" type="ORF">QAD02_005013</name>
</gene>